<organism evidence="2 3">
    <name type="scientific">Dreissena polymorpha</name>
    <name type="common">Zebra mussel</name>
    <name type="synonym">Mytilus polymorpha</name>
    <dbReference type="NCBI Taxonomy" id="45954"/>
    <lineage>
        <taxon>Eukaryota</taxon>
        <taxon>Metazoa</taxon>
        <taxon>Spiralia</taxon>
        <taxon>Lophotrochozoa</taxon>
        <taxon>Mollusca</taxon>
        <taxon>Bivalvia</taxon>
        <taxon>Autobranchia</taxon>
        <taxon>Heteroconchia</taxon>
        <taxon>Euheterodonta</taxon>
        <taxon>Imparidentia</taxon>
        <taxon>Neoheterodontei</taxon>
        <taxon>Myida</taxon>
        <taxon>Dreissenoidea</taxon>
        <taxon>Dreissenidae</taxon>
        <taxon>Dreissena</taxon>
    </lineage>
</organism>
<dbReference type="EMBL" id="JAIWYP010000006">
    <property type="protein sequence ID" value="KAH3815947.1"/>
    <property type="molecule type" value="Genomic_DNA"/>
</dbReference>
<dbReference type="InterPro" id="IPR046496">
    <property type="entry name" value="DUF6589"/>
</dbReference>
<keyword evidence="3" id="KW-1185">Reference proteome</keyword>
<reference evidence="2" key="2">
    <citation type="submission" date="2020-11" db="EMBL/GenBank/DDBJ databases">
        <authorList>
            <person name="McCartney M.A."/>
            <person name="Auch B."/>
            <person name="Kono T."/>
            <person name="Mallez S."/>
            <person name="Becker A."/>
            <person name="Gohl D.M."/>
            <person name="Silverstein K.A.T."/>
            <person name="Koren S."/>
            <person name="Bechman K.B."/>
            <person name="Herman A."/>
            <person name="Abrahante J.E."/>
            <person name="Garbe J."/>
        </authorList>
    </citation>
    <scope>NUCLEOTIDE SEQUENCE</scope>
    <source>
        <strain evidence="2">Duluth1</strain>
        <tissue evidence="2">Whole animal</tissue>
    </source>
</reference>
<name>A0A9D4JQ85_DREPO</name>
<gene>
    <name evidence="2" type="ORF">DPMN_144486</name>
</gene>
<evidence type="ECO:0000313" key="2">
    <source>
        <dbReference type="EMBL" id="KAH3815947.1"/>
    </source>
</evidence>
<dbReference type="Pfam" id="PF20231">
    <property type="entry name" value="DUF6589"/>
    <property type="match status" value="1"/>
</dbReference>
<proteinExistence type="predicted"/>
<feature type="domain" description="DUF6589" evidence="1">
    <location>
        <begin position="1"/>
        <end position="54"/>
    </location>
</feature>
<evidence type="ECO:0000313" key="3">
    <source>
        <dbReference type="Proteomes" id="UP000828390"/>
    </source>
</evidence>
<accession>A0A9D4JQ85</accession>
<dbReference type="Proteomes" id="UP000828390">
    <property type="component" value="Unassembled WGS sequence"/>
</dbReference>
<reference evidence="2" key="1">
    <citation type="journal article" date="2019" name="bioRxiv">
        <title>The Genome of the Zebra Mussel, Dreissena polymorpha: A Resource for Invasive Species Research.</title>
        <authorList>
            <person name="McCartney M.A."/>
            <person name="Auch B."/>
            <person name="Kono T."/>
            <person name="Mallez S."/>
            <person name="Zhang Y."/>
            <person name="Obille A."/>
            <person name="Becker A."/>
            <person name="Abrahante J.E."/>
            <person name="Garbe J."/>
            <person name="Badalamenti J.P."/>
            <person name="Herman A."/>
            <person name="Mangelson H."/>
            <person name="Liachko I."/>
            <person name="Sullivan S."/>
            <person name="Sone E.D."/>
            <person name="Koren S."/>
            <person name="Silverstein K.A.T."/>
            <person name="Beckman K.B."/>
            <person name="Gohl D.M."/>
        </authorList>
    </citation>
    <scope>NUCLEOTIDE SEQUENCE</scope>
    <source>
        <strain evidence="2">Duluth1</strain>
        <tissue evidence="2">Whole animal</tissue>
    </source>
</reference>
<comment type="caution">
    <text evidence="2">The sequence shown here is derived from an EMBL/GenBank/DDBJ whole genome shotgun (WGS) entry which is preliminary data.</text>
</comment>
<dbReference type="AlphaFoldDB" id="A0A9D4JQ85"/>
<sequence>MVPVGGDQLTRVRLDGAKSLRLGAHTKEERFENLCPVVVEMFHMQMDFLHVSIHIIIRRGMGTARLVKATDVFIM</sequence>
<evidence type="ECO:0000259" key="1">
    <source>
        <dbReference type="Pfam" id="PF20231"/>
    </source>
</evidence>
<protein>
    <recommendedName>
        <fullName evidence="1">DUF6589 domain-containing protein</fullName>
    </recommendedName>
</protein>